<organism evidence="1 2">
    <name type="scientific">Deinococcus hopiensis KR-140</name>
    <dbReference type="NCBI Taxonomy" id="695939"/>
    <lineage>
        <taxon>Bacteria</taxon>
        <taxon>Thermotogati</taxon>
        <taxon>Deinococcota</taxon>
        <taxon>Deinococci</taxon>
        <taxon>Deinococcales</taxon>
        <taxon>Deinococcaceae</taxon>
        <taxon>Deinococcus</taxon>
    </lineage>
</organism>
<dbReference type="EMBL" id="FWWU01000009">
    <property type="protein sequence ID" value="SMB93156.1"/>
    <property type="molecule type" value="Genomic_DNA"/>
</dbReference>
<sequence>MLHGRECKVMAVADGWIMARAPRAAPFLITVKSFRALAAQEVSDANAEAP</sequence>
<accession>A0A1W1VIK2</accession>
<protein>
    <submittedName>
        <fullName evidence="1">Uncharacterized protein</fullName>
    </submittedName>
</protein>
<evidence type="ECO:0000313" key="2">
    <source>
        <dbReference type="Proteomes" id="UP000192582"/>
    </source>
</evidence>
<gene>
    <name evidence="1" type="ORF">SAMN00790413_01869</name>
</gene>
<evidence type="ECO:0000313" key="1">
    <source>
        <dbReference type="EMBL" id="SMB93156.1"/>
    </source>
</evidence>
<dbReference type="AlphaFoldDB" id="A0A1W1VIK2"/>
<reference evidence="1 2" key="1">
    <citation type="submission" date="2017-04" db="EMBL/GenBank/DDBJ databases">
        <authorList>
            <person name="Afonso C.L."/>
            <person name="Miller P.J."/>
            <person name="Scott M.A."/>
            <person name="Spackman E."/>
            <person name="Goraichik I."/>
            <person name="Dimitrov K.M."/>
            <person name="Suarez D.L."/>
            <person name="Swayne D.E."/>
        </authorList>
    </citation>
    <scope>NUCLEOTIDE SEQUENCE [LARGE SCALE GENOMIC DNA]</scope>
    <source>
        <strain evidence="1 2">KR-140</strain>
    </source>
</reference>
<dbReference type="Proteomes" id="UP000192582">
    <property type="component" value="Unassembled WGS sequence"/>
</dbReference>
<dbReference type="RefSeq" id="WP_212648368.1">
    <property type="nucleotide sequence ID" value="NZ_FWWU01000009.1"/>
</dbReference>
<keyword evidence="2" id="KW-1185">Reference proteome</keyword>
<name>A0A1W1VIK2_9DEIO</name>
<dbReference type="STRING" id="695939.SAMN00790413_01869"/>
<proteinExistence type="predicted"/>